<dbReference type="FunFam" id="1.10.10.60:FF:000141">
    <property type="entry name" value="TetR family transcriptional regulator"/>
    <property type="match status" value="1"/>
</dbReference>
<dbReference type="GO" id="GO:0045892">
    <property type="term" value="P:negative regulation of DNA-templated transcription"/>
    <property type="evidence" value="ECO:0007669"/>
    <property type="project" value="UniProtKB-ARBA"/>
</dbReference>
<evidence type="ECO:0000256" key="2">
    <source>
        <dbReference type="ARBA" id="ARBA00023125"/>
    </source>
</evidence>
<gene>
    <name evidence="6" type="ORF">HLB23_24260</name>
</gene>
<keyword evidence="7" id="KW-1185">Reference proteome</keyword>
<accession>A0A849C9G3</accession>
<dbReference type="PROSITE" id="PS50977">
    <property type="entry name" value="HTH_TETR_2"/>
    <property type="match status" value="1"/>
</dbReference>
<evidence type="ECO:0000256" key="1">
    <source>
        <dbReference type="ARBA" id="ARBA00023015"/>
    </source>
</evidence>
<reference evidence="6 7" key="1">
    <citation type="submission" date="2020-05" db="EMBL/GenBank/DDBJ databases">
        <title>MicrobeNet Type strains.</title>
        <authorList>
            <person name="Nicholson A.C."/>
        </authorList>
    </citation>
    <scope>NUCLEOTIDE SEQUENCE [LARGE SCALE GENOMIC DNA]</scope>
    <source>
        <strain evidence="6 7">JCM 3224</strain>
    </source>
</reference>
<feature type="domain" description="HTH tetR-type" evidence="5">
    <location>
        <begin position="14"/>
        <end position="74"/>
    </location>
</feature>
<dbReference type="GO" id="GO:0003700">
    <property type="term" value="F:DNA-binding transcription factor activity"/>
    <property type="evidence" value="ECO:0007669"/>
    <property type="project" value="TreeGrafter"/>
</dbReference>
<proteinExistence type="predicted"/>
<evidence type="ECO:0000256" key="4">
    <source>
        <dbReference type="PROSITE-ProRule" id="PRU00335"/>
    </source>
</evidence>
<comment type="caution">
    <text evidence="6">The sequence shown here is derived from an EMBL/GenBank/DDBJ whole genome shotgun (WGS) entry which is preliminary data.</text>
</comment>
<sequence>MPREPSAYHRQIAADNRAAILDAATRLFLEHGYDRTSLARVADYAGVSKATLFKQFPTKAELFEATVLAAGDSPDSEPLEPPSGDLHAGLVSLGTAYAELLSRPRIADLIRAVIAESARFPELRKRTFDFGTMPVLAALRRFFQAANAAGTANVNDLDVAAAQFLGMIATVVFWPRLVHGNWSLTSEETRHTIDEAARTIVARYSVTK</sequence>
<evidence type="ECO:0000259" key="5">
    <source>
        <dbReference type="PROSITE" id="PS50977"/>
    </source>
</evidence>
<keyword evidence="2 4" id="KW-0238">DNA-binding</keyword>
<dbReference type="SUPFAM" id="SSF46689">
    <property type="entry name" value="Homeodomain-like"/>
    <property type="match status" value="1"/>
</dbReference>
<dbReference type="InterPro" id="IPR039536">
    <property type="entry name" value="TetR_C_Proteobacteria"/>
</dbReference>
<evidence type="ECO:0000313" key="7">
    <source>
        <dbReference type="Proteomes" id="UP000586827"/>
    </source>
</evidence>
<dbReference type="Gene3D" id="1.10.357.10">
    <property type="entry name" value="Tetracycline Repressor, domain 2"/>
    <property type="match status" value="1"/>
</dbReference>
<evidence type="ECO:0000256" key="3">
    <source>
        <dbReference type="ARBA" id="ARBA00023163"/>
    </source>
</evidence>
<protein>
    <submittedName>
        <fullName evidence="6">TetR family transcriptional regulator</fullName>
    </submittedName>
</protein>
<dbReference type="GO" id="GO:0000976">
    <property type="term" value="F:transcription cis-regulatory region binding"/>
    <property type="evidence" value="ECO:0007669"/>
    <property type="project" value="TreeGrafter"/>
</dbReference>
<organism evidence="6 7">
    <name type="scientific">Nocardia uniformis</name>
    <dbReference type="NCBI Taxonomy" id="53432"/>
    <lineage>
        <taxon>Bacteria</taxon>
        <taxon>Bacillati</taxon>
        <taxon>Actinomycetota</taxon>
        <taxon>Actinomycetes</taxon>
        <taxon>Mycobacteriales</taxon>
        <taxon>Nocardiaceae</taxon>
        <taxon>Nocardia</taxon>
    </lineage>
</organism>
<dbReference type="Proteomes" id="UP000586827">
    <property type="component" value="Unassembled WGS sequence"/>
</dbReference>
<evidence type="ECO:0000313" key="6">
    <source>
        <dbReference type="EMBL" id="NNH72935.1"/>
    </source>
</evidence>
<dbReference type="Pfam" id="PF00440">
    <property type="entry name" value="TetR_N"/>
    <property type="match status" value="1"/>
</dbReference>
<dbReference type="PANTHER" id="PTHR30055:SF146">
    <property type="entry name" value="HTH-TYPE TRANSCRIPTIONAL DUAL REGULATOR CECR"/>
    <property type="match status" value="1"/>
</dbReference>
<dbReference type="EMBL" id="JABELX010000008">
    <property type="protein sequence ID" value="NNH72935.1"/>
    <property type="molecule type" value="Genomic_DNA"/>
</dbReference>
<dbReference type="InterPro" id="IPR050109">
    <property type="entry name" value="HTH-type_TetR-like_transc_reg"/>
</dbReference>
<dbReference type="RefSeq" id="WP_067529668.1">
    <property type="nucleotide sequence ID" value="NZ_JABELX010000008.1"/>
</dbReference>
<dbReference type="SUPFAM" id="SSF48498">
    <property type="entry name" value="Tetracyclin repressor-like, C-terminal domain"/>
    <property type="match status" value="1"/>
</dbReference>
<dbReference type="InterPro" id="IPR009057">
    <property type="entry name" value="Homeodomain-like_sf"/>
</dbReference>
<dbReference type="InterPro" id="IPR001647">
    <property type="entry name" value="HTH_TetR"/>
</dbReference>
<dbReference type="Pfam" id="PF14246">
    <property type="entry name" value="TetR_C_7"/>
    <property type="match status" value="1"/>
</dbReference>
<keyword evidence="3" id="KW-0804">Transcription</keyword>
<name>A0A849C9G3_9NOCA</name>
<keyword evidence="1" id="KW-0805">Transcription regulation</keyword>
<dbReference type="Gene3D" id="1.10.10.60">
    <property type="entry name" value="Homeodomain-like"/>
    <property type="match status" value="1"/>
</dbReference>
<dbReference type="AlphaFoldDB" id="A0A849C9G3"/>
<feature type="DNA-binding region" description="H-T-H motif" evidence="4">
    <location>
        <begin position="37"/>
        <end position="56"/>
    </location>
</feature>
<dbReference type="PRINTS" id="PR00455">
    <property type="entry name" value="HTHTETR"/>
</dbReference>
<dbReference type="InterPro" id="IPR036271">
    <property type="entry name" value="Tet_transcr_reg_TetR-rel_C_sf"/>
</dbReference>
<dbReference type="PANTHER" id="PTHR30055">
    <property type="entry name" value="HTH-TYPE TRANSCRIPTIONAL REGULATOR RUTR"/>
    <property type="match status" value="1"/>
</dbReference>